<reference evidence="2 3" key="1">
    <citation type="submission" date="2014-11" db="EMBL/GenBank/DDBJ databases">
        <authorList>
            <person name="Aslett M.A."/>
            <person name="De Silva N."/>
        </authorList>
    </citation>
    <scope>NUCLEOTIDE SEQUENCE [LARGE SCALE GENOMIC DNA]</scope>
    <source>
        <strain evidence="2 3">ATCC9714</strain>
        <plasmid evidence="2 3">pCS1</plasmid>
    </source>
</reference>
<keyword evidence="1" id="KW-0472">Membrane</keyword>
<accession>A0ABM9RTX8</accession>
<dbReference type="EMBL" id="LN679999">
    <property type="protein sequence ID" value="CEJ75528.1"/>
    <property type="molecule type" value="Genomic_DNA"/>
</dbReference>
<name>A0ABM9RTX8_PARSO</name>
<dbReference type="Pfam" id="PF14184">
    <property type="entry name" value="YrvL"/>
    <property type="match status" value="1"/>
</dbReference>
<evidence type="ECO:0000313" key="2">
    <source>
        <dbReference type="EMBL" id="CEJ75528.1"/>
    </source>
</evidence>
<dbReference type="InterPro" id="IPR025912">
    <property type="entry name" value="YrvL"/>
</dbReference>
<geneLocation type="plasmid" evidence="2 3">
    <name>pCS1</name>
</geneLocation>
<dbReference type="RefSeq" id="WP_057577644.1">
    <property type="nucleotide sequence ID" value="NZ_CDNJ01000026.1"/>
</dbReference>
<feature type="transmembrane region" description="Helical" evidence="1">
    <location>
        <begin position="114"/>
        <end position="132"/>
    </location>
</feature>
<evidence type="ECO:0000313" key="3">
    <source>
        <dbReference type="Proteomes" id="UP000032811"/>
    </source>
</evidence>
<proteinExistence type="predicted"/>
<gene>
    <name evidence="2" type="ORF">ATCC9714PCS11_00691</name>
</gene>
<organism evidence="2 3">
    <name type="scientific">Paraclostridium sordellii</name>
    <name type="common">Clostridium sordellii</name>
    <dbReference type="NCBI Taxonomy" id="1505"/>
    <lineage>
        <taxon>Bacteria</taxon>
        <taxon>Bacillati</taxon>
        <taxon>Bacillota</taxon>
        <taxon>Clostridia</taxon>
        <taxon>Peptostreptococcales</taxon>
        <taxon>Peptostreptococcaceae</taxon>
        <taxon>Paraclostridium</taxon>
    </lineage>
</organism>
<keyword evidence="1" id="KW-1133">Transmembrane helix</keyword>
<keyword evidence="2" id="KW-0614">Plasmid</keyword>
<feature type="transmembrane region" description="Helical" evidence="1">
    <location>
        <begin position="12"/>
        <end position="41"/>
    </location>
</feature>
<sequence length="142" mass="15973">MKNKDKIKDIIGMGIVGGIVVLIIFGITLFFGVTIISILGLKYDNLSVLVKFFAIYMIIGIPLDFIIECFLKAIKILIGLREIQYTMIYCLIDISINTVLIGVLEWTIDGIECSLFTALLFSTLSCVLSYFFNRKVNNNDTE</sequence>
<feature type="transmembrane region" description="Helical" evidence="1">
    <location>
        <begin position="53"/>
        <end position="74"/>
    </location>
</feature>
<protein>
    <submittedName>
        <fullName evidence="2">Membrane protein</fullName>
    </submittedName>
</protein>
<dbReference type="GeneID" id="97539254"/>
<feature type="transmembrane region" description="Helical" evidence="1">
    <location>
        <begin position="86"/>
        <end position="108"/>
    </location>
</feature>
<keyword evidence="3" id="KW-1185">Reference proteome</keyword>
<evidence type="ECO:0000256" key="1">
    <source>
        <dbReference type="SAM" id="Phobius"/>
    </source>
</evidence>
<keyword evidence="1" id="KW-0812">Transmembrane</keyword>
<dbReference type="Proteomes" id="UP000032811">
    <property type="component" value="Plasmid pCS1"/>
</dbReference>